<reference evidence="6" key="1">
    <citation type="submission" date="2020-10" db="EMBL/GenBank/DDBJ databases">
        <authorList>
            <person name="Castelo-Branco R."/>
            <person name="Eusebio N."/>
            <person name="Adriana R."/>
            <person name="Vieira A."/>
            <person name="Brugerolle De Fraissinette N."/>
            <person name="Rezende De Castro R."/>
            <person name="Schneider M.P."/>
            <person name="Vasconcelos V."/>
            <person name="Leao P.N."/>
        </authorList>
    </citation>
    <scope>NUCLEOTIDE SEQUENCE</scope>
    <source>
        <strain evidence="6">LEGE 11480</strain>
    </source>
</reference>
<dbReference type="InterPro" id="IPR011050">
    <property type="entry name" value="Pectin_lyase_fold/virulence"/>
</dbReference>
<organism evidence="6 7">
    <name type="scientific">Romeriopsis navalis LEGE 11480</name>
    <dbReference type="NCBI Taxonomy" id="2777977"/>
    <lineage>
        <taxon>Bacteria</taxon>
        <taxon>Bacillati</taxon>
        <taxon>Cyanobacteriota</taxon>
        <taxon>Cyanophyceae</taxon>
        <taxon>Leptolyngbyales</taxon>
        <taxon>Leptolyngbyaceae</taxon>
        <taxon>Romeriopsis</taxon>
        <taxon>Romeriopsis navalis</taxon>
    </lineage>
</organism>
<dbReference type="Gene3D" id="2.160.20.10">
    <property type="entry name" value="Single-stranded right-handed beta-helix, Pectin lyase-like"/>
    <property type="match status" value="1"/>
</dbReference>
<comment type="pathway">
    <text evidence="1">Protein modification; protein ubiquitination.</text>
</comment>
<dbReference type="PANTHER" id="PTHR22990:SF15">
    <property type="entry name" value="F-BOX ONLY PROTEIN 10"/>
    <property type="match status" value="1"/>
</dbReference>
<dbReference type="NCBIfam" id="TIGR03804">
    <property type="entry name" value="para_beta_helix"/>
    <property type="match status" value="1"/>
</dbReference>
<evidence type="ECO:0000313" key="6">
    <source>
        <dbReference type="EMBL" id="MBE9031978.1"/>
    </source>
</evidence>
<dbReference type="RefSeq" id="WP_264326801.1">
    <property type="nucleotide sequence ID" value="NZ_JADEXQ010000082.1"/>
</dbReference>
<evidence type="ECO:0000259" key="5">
    <source>
        <dbReference type="Pfam" id="PF07602"/>
    </source>
</evidence>
<dbReference type="Proteomes" id="UP000625316">
    <property type="component" value="Unassembled WGS sequence"/>
</dbReference>
<protein>
    <submittedName>
        <fullName evidence="6">DUF1565 domain-containing protein</fullName>
    </submittedName>
</protein>
<dbReference type="InterPro" id="IPR012334">
    <property type="entry name" value="Pectin_lyas_fold"/>
</dbReference>
<dbReference type="InterPro" id="IPR051550">
    <property type="entry name" value="SCF-Subunits/Alg-Epimerases"/>
</dbReference>
<evidence type="ECO:0000256" key="3">
    <source>
        <dbReference type="ARBA" id="ARBA00022786"/>
    </source>
</evidence>
<comment type="caution">
    <text evidence="6">The sequence shown here is derived from an EMBL/GenBank/DDBJ whole genome shotgun (WGS) entry which is preliminary data.</text>
</comment>
<feature type="region of interest" description="Disordered" evidence="4">
    <location>
        <begin position="1"/>
        <end position="26"/>
    </location>
</feature>
<feature type="domain" description="DUF1565" evidence="5">
    <location>
        <begin position="16"/>
        <end position="282"/>
    </location>
</feature>
<feature type="non-terminal residue" evidence="6">
    <location>
        <position position="291"/>
    </location>
</feature>
<dbReference type="InterPro" id="IPR006626">
    <property type="entry name" value="PbH1"/>
</dbReference>
<keyword evidence="3" id="KW-0833">Ubl conjugation pathway</keyword>
<dbReference type="InterPro" id="IPR011459">
    <property type="entry name" value="DUF1565"/>
</dbReference>
<gene>
    <name evidence="6" type="ORF">IQ266_19765</name>
</gene>
<accession>A0A928VNQ6</accession>
<dbReference type="PANTHER" id="PTHR22990">
    <property type="entry name" value="F-BOX ONLY PROTEIN"/>
    <property type="match status" value="1"/>
</dbReference>
<feature type="compositionally biased region" description="Polar residues" evidence="4">
    <location>
        <begin position="1"/>
        <end position="11"/>
    </location>
</feature>
<keyword evidence="7" id="KW-1185">Reference proteome</keyword>
<proteinExistence type="predicted"/>
<dbReference type="AlphaFoldDB" id="A0A928VNQ6"/>
<evidence type="ECO:0000313" key="7">
    <source>
        <dbReference type="Proteomes" id="UP000625316"/>
    </source>
</evidence>
<dbReference type="SUPFAM" id="SSF51126">
    <property type="entry name" value="Pectin lyase-like"/>
    <property type="match status" value="1"/>
</dbReference>
<evidence type="ECO:0000256" key="1">
    <source>
        <dbReference type="ARBA" id="ARBA00004906"/>
    </source>
</evidence>
<dbReference type="InterPro" id="IPR022441">
    <property type="entry name" value="Para_beta_helix_rpt-2"/>
</dbReference>
<dbReference type="Pfam" id="PF07602">
    <property type="entry name" value="DUF1565"/>
    <property type="match status" value="1"/>
</dbReference>
<keyword evidence="2" id="KW-0677">Repeat</keyword>
<name>A0A928VNQ6_9CYAN</name>
<dbReference type="EMBL" id="JADEXQ010000082">
    <property type="protein sequence ID" value="MBE9031978.1"/>
    <property type="molecule type" value="Genomic_DNA"/>
</dbReference>
<sequence length="291" mass="30605">MVSSPATNSLYVNPASGRDSNSGNVGAPFRTIGAAVRRARPGTTIQLSPGTYSTGGGEVYPIAIPDGVILKGDESRQGSGIVITGSGPYNSATFARQNVTLVVEGRAQVKGVTVTNPVSRGTGIWIESASPTITNCTFSRCLREGIFVTGKARPLVTNCIFSRNASNGISIVRDAKGEYRKNTFQDTGFGLTIGDNAAPLVLENRLSNNVSGVVLSRNCRPVLRGNTIEGSRDVGLAINDTALPDFGSRQDPGKNVLRDNRGADLRNSTNPPIQLFSIGNQLKLSKVVGNV</sequence>
<dbReference type="SMART" id="SM00710">
    <property type="entry name" value="PbH1"/>
    <property type="match status" value="5"/>
</dbReference>
<evidence type="ECO:0000256" key="4">
    <source>
        <dbReference type="SAM" id="MobiDB-lite"/>
    </source>
</evidence>
<evidence type="ECO:0000256" key="2">
    <source>
        <dbReference type="ARBA" id="ARBA00022737"/>
    </source>
</evidence>